<accession>A0AAV8ZU50</accession>
<dbReference type="GO" id="GO:0008270">
    <property type="term" value="F:zinc ion binding"/>
    <property type="evidence" value="ECO:0007669"/>
    <property type="project" value="UniProtKB-KW"/>
</dbReference>
<dbReference type="InterPro" id="IPR019786">
    <property type="entry name" value="Zinc_finger_PHD-type_CS"/>
</dbReference>
<gene>
    <name evidence="9" type="ORF">NQ314_000826</name>
</gene>
<evidence type="ECO:0000256" key="4">
    <source>
        <dbReference type="ARBA" id="ARBA00022771"/>
    </source>
</evidence>
<comment type="caution">
    <text evidence="9">The sequence shown here is derived from an EMBL/GenBank/DDBJ whole genome shotgun (WGS) entry which is preliminary data.</text>
</comment>
<feature type="domain" description="PHD-type" evidence="8">
    <location>
        <begin position="93"/>
        <end position="145"/>
    </location>
</feature>
<dbReference type="AlphaFoldDB" id="A0AAV8ZU50"/>
<dbReference type="InterPro" id="IPR013083">
    <property type="entry name" value="Znf_RING/FYVE/PHD"/>
</dbReference>
<comment type="similarity">
    <text evidence="1">Belongs to the Integrator subunit 12 family.</text>
</comment>
<keyword evidence="4 6" id="KW-0863">Zinc-finger</keyword>
<keyword evidence="3" id="KW-0479">Metal-binding</keyword>
<evidence type="ECO:0000256" key="3">
    <source>
        <dbReference type="ARBA" id="ARBA00022723"/>
    </source>
</evidence>
<dbReference type="CDD" id="cd15501">
    <property type="entry name" value="PHD_Int12"/>
    <property type="match status" value="1"/>
</dbReference>
<keyword evidence="10" id="KW-1185">Reference proteome</keyword>
<dbReference type="SUPFAM" id="SSF57903">
    <property type="entry name" value="FYVE/PHD zinc finger"/>
    <property type="match status" value="1"/>
</dbReference>
<feature type="compositionally biased region" description="Low complexity" evidence="7">
    <location>
        <begin position="202"/>
        <end position="232"/>
    </location>
</feature>
<evidence type="ECO:0000256" key="7">
    <source>
        <dbReference type="SAM" id="MobiDB-lite"/>
    </source>
</evidence>
<evidence type="ECO:0000313" key="10">
    <source>
        <dbReference type="Proteomes" id="UP001162156"/>
    </source>
</evidence>
<dbReference type="EMBL" id="JANEYF010000242">
    <property type="protein sequence ID" value="KAJ8971190.1"/>
    <property type="molecule type" value="Genomic_DNA"/>
</dbReference>
<evidence type="ECO:0000256" key="5">
    <source>
        <dbReference type="ARBA" id="ARBA00022833"/>
    </source>
</evidence>
<feature type="region of interest" description="Disordered" evidence="7">
    <location>
        <begin position="160"/>
        <end position="244"/>
    </location>
</feature>
<dbReference type="InterPro" id="IPR019787">
    <property type="entry name" value="Znf_PHD-finger"/>
</dbReference>
<evidence type="ECO:0000256" key="6">
    <source>
        <dbReference type="PROSITE-ProRule" id="PRU00146"/>
    </source>
</evidence>
<keyword evidence="5" id="KW-0862">Zinc</keyword>
<sequence length="265" mass="29062">MTSISETDTHFVKCIGYLHSSTKLRKGDPVPLQYVLEEAIKNKFGVVKDYTDLVQACLKPREEEFVPLVNATFEESKGSNSDNELELDLLKEDLMCIICNGMDVGARNRLLECSDCHSLYHQECHKPGVTEDSFDNWVCYNCKEASKKLKIINGTSNSIAMNSSSKSSSKSSSSSHRHSSGSSSGSSYKSSSYSKSSDKYKSSSASKSSSSSSSNSKVTSSSSNSNNSSRSSLTPNINIISADKRIQIMKKKAASKLQEKRKLPR</sequence>
<dbReference type="InterPro" id="IPR011011">
    <property type="entry name" value="Znf_FYVE_PHD"/>
</dbReference>
<evidence type="ECO:0000313" key="9">
    <source>
        <dbReference type="EMBL" id="KAJ8971190.1"/>
    </source>
</evidence>
<name>A0AAV8ZU50_9CUCU</name>
<reference evidence="9" key="1">
    <citation type="journal article" date="2023" name="Insect Mol. Biol.">
        <title>Genome sequencing provides insights into the evolution of gene families encoding plant cell wall-degrading enzymes in longhorned beetles.</title>
        <authorList>
            <person name="Shin N.R."/>
            <person name="Okamura Y."/>
            <person name="Kirsch R."/>
            <person name="Pauchet Y."/>
        </authorList>
    </citation>
    <scope>NUCLEOTIDE SEQUENCE</scope>
    <source>
        <strain evidence="9">RBIC_L_NR</strain>
    </source>
</reference>
<feature type="compositionally biased region" description="Low complexity" evidence="7">
    <location>
        <begin position="160"/>
        <end position="195"/>
    </location>
</feature>
<proteinExistence type="inferred from homology"/>
<dbReference type="Proteomes" id="UP001162156">
    <property type="component" value="Unassembled WGS sequence"/>
</dbReference>
<evidence type="ECO:0000256" key="2">
    <source>
        <dbReference type="ARBA" id="ARBA00016814"/>
    </source>
</evidence>
<dbReference type="SMART" id="SM00249">
    <property type="entry name" value="PHD"/>
    <property type="match status" value="1"/>
</dbReference>
<organism evidence="9 10">
    <name type="scientific">Rhamnusium bicolor</name>
    <dbReference type="NCBI Taxonomy" id="1586634"/>
    <lineage>
        <taxon>Eukaryota</taxon>
        <taxon>Metazoa</taxon>
        <taxon>Ecdysozoa</taxon>
        <taxon>Arthropoda</taxon>
        <taxon>Hexapoda</taxon>
        <taxon>Insecta</taxon>
        <taxon>Pterygota</taxon>
        <taxon>Neoptera</taxon>
        <taxon>Endopterygota</taxon>
        <taxon>Coleoptera</taxon>
        <taxon>Polyphaga</taxon>
        <taxon>Cucujiformia</taxon>
        <taxon>Chrysomeloidea</taxon>
        <taxon>Cerambycidae</taxon>
        <taxon>Lepturinae</taxon>
        <taxon>Rhagiini</taxon>
        <taxon>Rhamnusium</taxon>
    </lineage>
</organism>
<evidence type="ECO:0000259" key="8">
    <source>
        <dbReference type="PROSITE" id="PS50016"/>
    </source>
</evidence>
<dbReference type="Pfam" id="PF00628">
    <property type="entry name" value="PHD"/>
    <property type="match status" value="1"/>
</dbReference>
<evidence type="ECO:0000256" key="1">
    <source>
        <dbReference type="ARBA" id="ARBA00006009"/>
    </source>
</evidence>
<dbReference type="PROSITE" id="PS01359">
    <property type="entry name" value="ZF_PHD_1"/>
    <property type="match status" value="1"/>
</dbReference>
<dbReference type="PROSITE" id="PS50016">
    <property type="entry name" value="ZF_PHD_2"/>
    <property type="match status" value="1"/>
</dbReference>
<dbReference type="InterPro" id="IPR039054">
    <property type="entry name" value="Int12_PHD"/>
</dbReference>
<dbReference type="Gene3D" id="3.30.40.10">
    <property type="entry name" value="Zinc/RING finger domain, C3HC4 (zinc finger)"/>
    <property type="match status" value="1"/>
</dbReference>
<protein>
    <recommendedName>
        <fullName evidence="2">Integrator complex subunit 12</fullName>
    </recommendedName>
</protein>
<dbReference type="InterPro" id="IPR001965">
    <property type="entry name" value="Znf_PHD"/>
</dbReference>